<evidence type="ECO:0000259" key="1">
    <source>
        <dbReference type="PROSITE" id="PS50191"/>
    </source>
</evidence>
<protein>
    <recommendedName>
        <fullName evidence="1">CRAL-TRIO domain-containing protein</fullName>
    </recommendedName>
</protein>
<dbReference type="Pfam" id="PF00650">
    <property type="entry name" value="CRAL_TRIO"/>
    <property type="match status" value="1"/>
</dbReference>
<dbReference type="CDD" id="cd00170">
    <property type="entry name" value="SEC14"/>
    <property type="match status" value="1"/>
</dbReference>
<dbReference type="PROSITE" id="PS50191">
    <property type="entry name" value="CRAL_TRIO"/>
    <property type="match status" value="1"/>
</dbReference>
<dbReference type="InterPro" id="IPR051026">
    <property type="entry name" value="PI/PC_transfer"/>
</dbReference>
<organism evidence="2 3">
    <name type="scientific">Triparma laevis f. inornata</name>
    <dbReference type="NCBI Taxonomy" id="1714386"/>
    <lineage>
        <taxon>Eukaryota</taxon>
        <taxon>Sar</taxon>
        <taxon>Stramenopiles</taxon>
        <taxon>Ochrophyta</taxon>
        <taxon>Bolidophyceae</taxon>
        <taxon>Parmales</taxon>
        <taxon>Triparmaceae</taxon>
        <taxon>Triparma</taxon>
    </lineage>
</organism>
<dbReference type="Proteomes" id="UP001162640">
    <property type="component" value="Unassembled WGS sequence"/>
</dbReference>
<sequence length="336" mass="37455">MDYQPVDLTDATESERDQIEDLRAELMDLVNGHGPGSSQAQKHKDDGTLLRFIQARNSIDESAAMYRESMQWRESMKVDKIYESRQGALEEMPEVVQLAEKVFYGTVLSGKDCTLEGGPIMFDRLGKVDLNCIANCPGLEDEVVRSYMAYLEDLSGLSMSHLRHISIIKRIAAIGPPRYPETTCGVALVRGPWMLSGIYKIIGPILPENTKRKIMIWGGDYLEKLRERLPEEQIPTYMGGTKWVGENSTHPASLIMSKSQKIDLPTWEAAVEEENLRKAMGGSSLGGKGDFQIEKVEVGEDEMGEIPGGKIRFGGARNSIIVSKEAAQKLREQSEK</sequence>
<dbReference type="AlphaFoldDB" id="A0A9W7B7C4"/>
<dbReference type="EMBL" id="BLQM01000361">
    <property type="protein sequence ID" value="GMH85544.1"/>
    <property type="molecule type" value="Genomic_DNA"/>
</dbReference>
<proteinExistence type="predicted"/>
<comment type="caution">
    <text evidence="2">The sequence shown here is derived from an EMBL/GenBank/DDBJ whole genome shotgun (WGS) entry which is preliminary data.</text>
</comment>
<dbReference type="SMART" id="SM00516">
    <property type="entry name" value="SEC14"/>
    <property type="match status" value="1"/>
</dbReference>
<name>A0A9W7B7C4_9STRA</name>
<evidence type="ECO:0000313" key="2">
    <source>
        <dbReference type="EMBL" id="GMH85544.1"/>
    </source>
</evidence>
<dbReference type="PANTHER" id="PTHR45657:SF1">
    <property type="entry name" value="CRAL-TRIO DOMAIN-CONTAINING PROTEIN YKL091C-RELATED"/>
    <property type="match status" value="1"/>
</dbReference>
<feature type="domain" description="CRAL-TRIO" evidence="1">
    <location>
        <begin position="95"/>
        <end position="246"/>
    </location>
</feature>
<dbReference type="SUPFAM" id="SSF52087">
    <property type="entry name" value="CRAL/TRIO domain"/>
    <property type="match status" value="1"/>
</dbReference>
<dbReference type="InterPro" id="IPR036865">
    <property type="entry name" value="CRAL-TRIO_dom_sf"/>
</dbReference>
<dbReference type="PANTHER" id="PTHR45657">
    <property type="entry name" value="CRAL-TRIO DOMAIN-CONTAINING PROTEIN YKL091C-RELATED"/>
    <property type="match status" value="1"/>
</dbReference>
<dbReference type="SUPFAM" id="SSF46938">
    <property type="entry name" value="CRAL/TRIO N-terminal domain"/>
    <property type="match status" value="1"/>
</dbReference>
<evidence type="ECO:0000313" key="3">
    <source>
        <dbReference type="Proteomes" id="UP001162640"/>
    </source>
</evidence>
<dbReference type="InterPro" id="IPR036273">
    <property type="entry name" value="CRAL/TRIO_N_dom_sf"/>
</dbReference>
<gene>
    <name evidence="2" type="ORF">TL16_g10262</name>
</gene>
<dbReference type="Gene3D" id="3.40.525.10">
    <property type="entry name" value="CRAL-TRIO lipid binding domain"/>
    <property type="match status" value="1"/>
</dbReference>
<dbReference type="InterPro" id="IPR001251">
    <property type="entry name" value="CRAL-TRIO_dom"/>
</dbReference>
<reference evidence="3" key="1">
    <citation type="journal article" date="2023" name="Commun. Biol.">
        <title>Genome analysis of Parmales, the sister group of diatoms, reveals the evolutionary specialization of diatoms from phago-mixotrophs to photoautotrophs.</title>
        <authorList>
            <person name="Ban H."/>
            <person name="Sato S."/>
            <person name="Yoshikawa S."/>
            <person name="Yamada K."/>
            <person name="Nakamura Y."/>
            <person name="Ichinomiya M."/>
            <person name="Sato N."/>
            <person name="Blanc-Mathieu R."/>
            <person name="Endo H."/>
            <person name="Kuwata A."/>
            <person name="Ogata H."/>
        </authorList>
    </citation>
    <scope>NUCLEOTIDE SEQUENCE [LARGE SCALE GENOMIC DNA]</scope>
</reference>
<accession>A0A9W7B7C4</accession>